<dbReference type="Pfam" id="PF05699">
    <property type="entry name" value="Dimer_Tnp_hAT"/>
    <property type="match status" value="1"/>
</dbReference>
<evidence type="ECO:0000256" key="2">
    <source>
        <dbReference type="ARBA" id="ARBA00022679"/>
    </source>
</evidence>
<dbReference type="InterPro" id="IPR012337">
    <property type="entry name" value="RNaseH-like_sf"/>
</dbReference>
<evidence type="ECO:0000256" key="1">
    <source>
        <dbReference type="ARBA" id="ARBA00009995"/>
    </source>
</evidence>
<accession>A0A0C9V7M6</accession>
<name>A0A0C9V7M6_SPHS4</name>
<comment type="similarity">
    <text evidence="1">Belongs to the UDP-glycosyltransferase family.</text>
</comment>
<dbReference type="PANTHER" id="PTHR11926:SF774">
    <property type="entry name" value="UDP-GLYCOSYLTRANSFERASE 85A1-RELATED"/>
    <property type="match status" value="1"/>
</dbReference>
<dbReference type="Pfam" id="PF00201">
    <property type="entry name" value="UDPGT"/>
    <property type="match status" value="1"/>
</dbReference>
<dbReference type="GO" id="GO:0080043">
    <property type="term" value="F:quercetin 3-O-glucosyltransferase activity"/>
    <property type="evidence" value="ECO:0007669"/>
    <property type="project" value="TreeGrafter"/>
</dbReference>
<feature type="domain" description="HAT C-terminal dimerisation" evidence="3">
    <location>
        <begin position="568"/>
        <end position="636"/>
    </location>
</feature>
<evidence type="ECO:0000259" key="3">
    <source>
        <dbReference type="Pfam" id="PF05699"/>
    </source>
</evidence>
<evidence type="ECO:0000313" key="4">
    <source>
        <dbReference type="EMBL" id="KIJ33346.1"/>
    </source>
</evidence>
<dbReference type="HOGENOM" id="CLU_001724_12_1_1"/>
<dbReference type="AlphaFoldDB" id="A0A0C9V7M6"/>
<dbReference type="InterPro" id="IPR008906">
    <property type="entry name" value="HATC_C_dom"/>
</dbReference>
<sequence length="642" mass="71420">MTIKGHLVMMCIPGWGHIRPLVVLACRIMQRKPEIGITILTFGPIIKQAEEEFSKILLTEHELTSNFRVLSIFEPNKMWESIADAPSACLYFMESMCRQDNVKCLLSGRIFQPWPKPKVVISDTCLDIVNGIRSIDPAITVLGSIPDNNSYSLRAWGPEDLGGVGDIAAKVLLDAEQTGKPIKEIENHLLNFKDGTLIQVPGLPPIYDYELSPQPRLLGAEDIEILFVKIGYRFMREADGVVTAGTSAFEAEALAALKKWQLFLGKEVYIVGPLLSINNMPKECQRTTSDEVSEIHEFLERNLREHGEHSLIYISFGSFLWPDVNQICGVIDVLIEERVPFIYAYGSQLVAAPDKIIKKATGWFLSHCGHSSVTESLAEGVPLIAWPILFDQPFNAALISIALNVGYQLTEARTGDVGLKALKRGVQPTGTVDAIQLQIHEILRNSRGANGKLKRKNAEAIKDKMKAAWKEDGEAMLDLCIGYKGLLLDHETDPELLSLIETREEQLQVFYDANYAGKGVSRSASIATIVPGSPEKIDFTARSSHRQPADTRNELQKFFSLIPEGFLKWDPVRWWGTRTTLFPNLSCLARDILSIPVPGSAVAVERIFSGGRDTISLGRASLKPETIRILMLVKQTIRLHRG</sequence>
<dbReference type="InterPro" id="IPR002213">
    <property type="entry name" value="UDP_glucos_trans"/>
</dbReference>
<protein>
    <submittedName>
        <fullName evidence="4">Unplaced genomic scaffold SPHSTscaffold_139, whole genome shotgun sequence</fullName>
    </submittedName>
</protein>
<dbReference type="SUPFAM" id="SSF53756">
    <property type="entry name" value="UDP-Glycosyltransferase/glycogen phosphorylase"/>
    <property type="match status" value="1"/>
</dbReference>
<dbReference type="Gene3D" id="3.40.50.2000">
    <property type="entry name" value="Glycogen Phosphorylase B"/>
    <property type="match status" value="3"/>
</dbReference>
<dbReference type="GO" id="GO:0046983">
    <property type="term" value="F:protein dimerization activity"/>
    <property type="evidence" value="ECO:0007669"/>
    <property type="project" value="InterPro"/>
</dbReference>
<dbReference type="EMBL" id="KN837214">
    <property type="protein sequence ID" value="KIJ33346.1"/>
    <property type="molecule type" value="Genomic_DNA"/>
</dbReference>
<gene>
    <name evidence="4" type="ORF">M422DRAFT_264744</name>
</gene>
<dbReference type="Proteomes" id="UP000054279">
    <property type="component" value="Unassembled WGS sequence"/>
</dbReference>
<keyword evidence="5" id="KW-1185">Reference proteome</keyword>
<dbReference type="OrthoDB" id="5835829at2759"/>
<reference evidence="4 5" key="1">
    <citation type="submission" date="2014-06" db="EMBL/GenBank/DDBJ databases">
        <title>Evolutionary Origins and Diversification of the Mycorrhizal Mutualists.</title>
        <authorList>
            <consortium name="DOE Joint Genome Institute"/>
            <consortium name="Mycorrhizal Genomics Consortium"/>
            <person name="Kohler A."/>
            <person name="Kuo A."/>
            <person name="Nagy L.G."/>
            <person name="Floudas D."/>
            <person name="Copeland A."/>
            <person name="Barry K.W."/>
            <person name="Cichocki N."/>
            <person name="Veneault-Fourrey C."/>
            <person name="LaButti K."/>
            <person name="Lindquist E.A."/>
            <person name="Lipzen A."/>
            <person name="Lundell T."/>
            <person name="Morin E."/>
            <person name="Murat C."/>
            <person name="Riley R."/>
            <person name="Ohm R."/>
            <person name="Sun H."/>
            <person name="Tunlid A."/>
            <person name="Henrissat B."/>
            <person name="Grigoriev I.V."/>
            <person name="Hibbett D.S."/>
            <person name="Martin F."/>
        </authorList>
    </citation>
    <scope>NUCLEOTIDE SEQUENCE [LARGE SCALE GENOMIC DNA]</scope>
    <source>
        <strain evidence="4 5">SS14</strain>
    </source>
</reference>
<keyword evidence="2" id="KW-0808">Transferase</keyword>
<organism evidence="4 5">
    <name type="scientific">Sphaerobolus stellatus (strain SS14)</name>
    <dbReference type="NCBI Taxonomy" id="990650"/>
    <lineage>
        <taxon>Eukaryota</taxon>
        <taxon>Fungi</taxon>
        <taxon>Dikarya</taxon>
        <taxon>Basidiomycota</taxon>
        <taxon>Agaricomycotina</taxon>
        <taxon>Agaricomycetes</taxon>
        <taxon>Phallomycetidae</taxon>
        <taxon>Geastrales</taxon>
        <taxon>Sphaerobolaceae</taxon>
        <taxon>Sphaerobolus</taxon>
    </lineage>
</organism>
<dbReference type="SUPFAM" id="SSF53098">
    <property type="entry name" value="Ribonuclease H-like"/>
    <property type="match status" value="1"/>
</dbReference>
<dbReference type="GO" id="GO:0080044">
    <property type="term" value="F:quercetin 7-O-glucosyltransferase activity"/>
    <property type="evidence" value="ECO:0007669"/>
    <property type="project" value="TreeGrafter"/>
</dbReference>
<evidence type="ECO:0000313" key="5">
    <source>
        <dbReference type="Proteomes" id="UP000054279"/>
    </source>
</evidence>
<proteinExistence type="inferred from homology"/>
<dbReference type="PANTHER" id="PTHR11926">
    <property type="entry name" value="GLUCOSYL/GLUCURONOSYL TRANSFERASES"/>
    <property type="match status" value="1"/>
</dbReference>